<proteinExistence type="predicted"/>
<dbReference type="Gene3D" id="3.60.10.10">
    <property type="entry name" value="Endonuclease/exonuclease/phosphatase"/>
    <property type="match status" value="1"/>
</dbReference>
<dbReference type="InterPro" id="IPR002156">
    <property type="entry name" value="RNaseH_domain"/>
</dbReference>
<evidence type="ECO:0000313" key="4">
    <source>
        <dbReference type="Proteomes" id="UP000583929"/>
    </source>
</evidence>
<feature type="region of interest" description="Disordered" evidence="1">
    <location>
        <begin position="1"/>
        <end position="25"/>
    </location>
</feature>
<protein>
    <recommendedName>
        <fullName evidence="2">RNase H type-1 domain-containing protein</fullName>
    </recommendedName>
</protein>
<dbReference type="InterPro" id="IPR044730">
    <property type="entry name" value="RNase_H-like_dom_plant"/>
</dbReference>
<evidence type="ECO:0000256" key="1">
    <source>
        <dbReference type="SAM" id="MobiDB-lite"/>
    </source>
</evidence>
<dbReference type="AlphaFoldDB" id="A0A7J6HMU7"/>
<comment type="caution">
    <text evidence="3">The sequence shown here is derived from an EMBL/GenBank/DDBJ whole genome shotgun (WGS) entry which is preliminary data.</text>
</comment>
<dbReference type="PANTHER" id="PTHR33116">
    <property type="entry name" value="REVERSE TRANSCRIPTASE ZINC-BINDING DOMAIN-CONTAINING PROTEIN-RELATED-RELATED"/>
    <property type="match status" value="1"/>
</dbReference>
<dbReference type="SUPFAM" id="SSF56219">
    <property type="entry name" value="DNase I-like"/>
    <property type="match status" value="1"/>
</dbReference>
<dbReference type="Gene3D" id="3.30.420.10">
    <property type="entry name" value="Ribonuclease H-like superfamily/Ribonuclease H"/>
    <property type="match status" value="1"/>
</dbReference>
<dbReference type="InterPro" id="IPR036691">
    <property type="entry name" value="Endo/exonu/phosph_ase_sf"/>
</dbReference>
<dbReference type="Pfam" id="PF13456">
    <property type="entry name" value="RVT_3"/>
    <property type="match status" value="1"/>
</dbReference>
<dbReference type="InterPro" id="IPR036397">
    <property type="entry name" value="RNaseH_sf"/>
</dbReference>
<dbReference type="PANTHER" id="PTHR33116:SF86">
    <property type="entry name" value="REVERSE TRANSCRIPTASE DOMAIN-CONTAINING PROTEIN"/>
    <property type="match status" value="1"/>
</dbReference>
<dbReference type="EMBL" id="JAATIQ010000035">
    <property type="protein sequence ID" value="KAF4396604.1"/>
    <property type="molecule type" value="Genomic_DNA"/>
</dbReference>
<organism evidence="3 4">
    <name type="scientific">Cannabis sativa</name>
    <name type="common">Hemp</name>
    <name type="synonym">Marijuana</name>
    <dbReference type="NCBI Taxonomy" id="3483"/>
    <lineage>
        <taxon>Eukaryota</taxon>
        <taxon>Viridiplantae</taxon>
        <taxon>Streptophyta</taxon>
        <taxon>Embryophyta</taxon>
        <taxon>Tracheophyta</taxon>
        <taxon>Spermatophyta</taxon>
        <taxon>Magnoliopsida</taxon>
        <taxon>eudicotyledons</taxon>
        <taxon>Gunneridae</taxon>
        <taxon>Pentapetalae</taxon>
        <taxon>rosids</taxon>
        <taxon>fabids</taxon>
        <taxon>Rosales</taxon>
        <taxon>Cannabaceae</taxon>
        <taxon>Cannabis</taxon>
    </lineage>
</organism>
<accession>A0A7J6HMU7</accession>
<gene>
    <name evidence="3" type="ORF">G4B88_028918</name>
</gene>
<dbReference type="SUPFAM" id="SSF53098">
    <property type="entry name" value="Ribonuclease H-like"/>
    <property type="match status" value="1"/>
</dbReference>
<dbReference type="CDD" id="cd06222">
    <property type="entry name" value="RNase_H_like"/>
    <property type="match status" value="1"/>
</dbReference>
<reference evidence="3 4" key="1">
    <citation type="journal article" date="2020" name="bioRxiv">
        <title>Sequence and annotation of 42 cannabis genomes reveals extensive copy number variation in cannabinoid synthesis and pathogen resistance genes.</title>
        <authorList>
            <person name="Mckernan K.J."/>
            <person name="Helbert Y."/>
            <person name="Kane L.T."/>
            <person name="Ebling H."/>
            <person name="Zhang L."/>
            <person name="Liu B."/>
            <person name="Eaton Z."/>
            <person name="Mclaughlin S."/>
            <person name="Kingan S."/>
            <person name="Baybayan P."/>
            <person name="Concepcion G."/>
            <person name="Jordan M."/>
            <person name="Riva A."/>
            <person name="Barbazuk W."/>
            <person name="Harkins T."/>
        </authorList>
    </citation>
    <scope>NUCLEOTIDE SEQUENCE [LARGE SCALE GENOMIC DNA]</scope>
    <source>
        <strain evidence="4">cv. Jamaican Lion 4</strain>
        <tissue evidence="3">Leaf</tissue>
    </source>
</reference>
<dbReference type="GO" id="GO:0003676">
    <property type="term" value="F:nucleic acid binding"/>
    <property type="evidence" value="ECO:0007669"/>
    <property type="project" value="InterPro"/>
</dbReference>
<evidence type="ECO:0000259" key="2">
    <source>
        <dbReference type="Pfam" id="PF13456"/>
    </source>
</evidence>
<dbReference type="InterPro" id="IPR012337">
    <property type="entry name" value="RNaseH-like_sf"/>
</dbReference>
<name>A0A7J6HMU7_CANSA</name>
<feature type="domain" description="RNase H type-1" evidence="2">
    <location>
        <begin position="667"/>
        <end position="774"/>
    </location>
</feature>
<dbReference type="GO" id="GO:0004523">
    <property type="term" value="F:RNA-DNA hybrid ribonuclease activity"/>
    <property type="evidence" value="ECO:0007669"/>
    <property type="project" value="InterPro"/>
</dbReference>
<dbReference type="Proteomes" id="UP000583929">
    <property type="component" value="Unassembled WGS sequence"/>
</dbReference>
<sequence length="868" mass="97167">MIFKGAFDPSFKEGPVRARPRNKKGPKYLIKSSEGTCGVGKKRRICELQYGGLNFNGIAGEGSSNSGCKKIKDVGVSNGDGKLDNKVHGDGGLEIMWRRGWDIQVLNSNLSMIKIRIGGERNVSDWVGMFVYAPPVRSQRVEFWMKVTEDTKQIIEPWVVVGDLNLVLTQHEKVGGLPITEVEGQGLRDFIFETGATDIEGAGAFFTWSNGHQWQSLIPINTHKSKVTFSANCNQQRREEISNLLGFEAMGEEEKFLGNPMFVRANRNNSFKFVVDKVSSRFEGWKAKLLSQSARTVLINSVIQGMPQYTMSVFKLPTATLSKLDKMARQFWWKGETDGGRFLALVAWDNICKTKACGGLGLREANDINVCFLAKLAWCLASNSDSLWSQFLKGKYYPSSTFLESELRSNASMVARGIWAVKPMIADNSAWRVCPQSDKNIWKGNWILFYSIGISVGEVNSRVQERITLKNLIREETLKWDFNMIRNVFVSTAVDKFRMVNPVDMALEDCLIWTPETNGIFSIKSAYWKLNASHFDLWKSSIHPRHKLFLWKTAKGALPTGDRSGLELVQWIIRAPFLGLSQSDEKLMEFQIYAACLVHNVWGFRNHAFHHQSVLPLVEMKKCIDNDFASHWKEVLSHVVDRSLDESSRTTSGAVVEDCEGLLVFVDATVKNGEAAIGVVVKNEARQLQALYACKVSAVSALHGELSAILKGLEVVEKLNVRKGTLFSDCQSLTKAVEVRRSPNWSISSSFAKLLMAIDGAGVEIRWVSRNCIKLLYIFNTLDPNTNYGSRVPGLGRGSFQLRTNLGDNLFHQSSNRLSKLKENSLHHHSPLLASVRCIWIGRMIASGGSPSTLVFAWTVGYTSSIRV</sequence>
<keyword evidence="4" id="KW-1185">Reference proteome</keyword>
<evidence type="ECO:0000313" key="3">
    <source>
        <dbReference type="EMBL" id="KAF4396604.1"/>
    </source>
</evidence>